<sequence>MVEESLFKAKFQSLSFTMEFYNSCFDFSSPLKNFPLDQASTTGHVLVQHHIKESRAILNLIVLHPAIVVQEFYNFLDL</sequence>
<name>A0A6N2KFV0_SALVM</name>
<evidence type="ECO:0000313" key="1">
    <source>
        <dbReference type="EMBL" id="VFU27342.1"/>
    </source>
</evidence>
<dbReference type="EMBL" id="CAADRP010000358">
    <property type="protein sequence ID" value="VFU27342.1"/>
    <property type="molecule type" value="Genomic_DNA"/>
</dbReference>
<gene>
    <name evidence="1" type="ORF">SVIM_LOCUS81205</name>
</gene>
<dbReference type="AlphaFoldDB" id="A0A6N2KFV0"/>
<organism evidence="1">
    <name type="scientific">Salix viminalis</name>
    <name type="common">Common osier</name>
    <name type="synonym">Basket willow</name>
    <dbReference type="NCBI Taxonomy" id="40686"/>
    <lineage>
        <taxon>Eukaryota</taxon>
        <taxon>Viridiplantae</taxon>
        <taxon>Streptophyta</taxon>
        <taxon>Embryophyta</taxon>
        <taxon>Tracheophyta</taxon>
        <taxon>Spermatophyta</taxon>
        <taxon>Magnoliopsida</taxon>
        <taxon>eudicotyledons</taxon>
        <taxon>Gunneridae</taxon>
        <taxon>Pentapetalae</taxon>
        <taxon>rosids</taxon>
        <taxon>fabids</taxon>
        <taxon>Malpighiales</taxon>
        <taxon>Salicaceae</taxon>
        <taxon>Saliceae</taxon>
        <taxon>Salix</taxon>
    </lineage>
</organism>
<reference evidence="1" key="1">
    <citation type="submission" date="2019-03" db="EMBL/GenBank/DDBJ databases">
        <authorList>
            <person name="Mank J."/>
            <person name="Almeida P."/>
        </authorList>
    </citation>
    <scope>NUCLEOTIDE SEQUENCE</scope>
    <source>
        <strain evidence="1">78183</strain>
    </source>
</reference>
<accession>A0A6N2KFV0</accession>
<proteinExistence type="predicted"/>
<protein>
    <submittedName>
        <fullName evidence="1">Uncharacterized protein</fullName>
    </submittedName>
</protein>